<evidence type="ECO:0000256" key="1">
    <source>
        <dbReference type="SAM" id="Phobius"/>
    </source>
</evidence>
<feature type="transmembrane region" description="Helical" evidence="1">
    <location>
        <begin position="32"/>
        <end position="51"/>
    </location>
</feature>
<evidence type="ECO:0000313" key="3">
    <source>
        <dbReference type="Proteomes" id="UP001165287"/>
    </source>
</evidence>
<proteinExistence type="predicted"/>
<protein>
    <submittedName>
        <fullName evidence="2">YtpI family protein</fullName>
    </submittedName>
</protein>
<organism evidence="2 3">
    <name type="scientific">Metabacillus rhizolycopersici</name>
    <dbReference type="NCBI Taxonomy" id="2875709"/>
    <lineage>
        <taxon>Bacteria</taxon>
        <taxon>Bacillati</taxon>
        <taxon>Bacillota</taxon>
        <taxon>Bacilli</taxon>
        <taxon>Bacillales</taxon>
        <taxon>Bacillaceae</taxon>
        <taxon>Metabacillus</taxon>
    </lineage>
</organism>
<name>A0ABS7UQ39_9BACI</name>
<dbReference type="InterPro" id="IPR025618">
    <property type="entry name" value="YtpI"/>
</dbReference>
<keyword evidence="1" id="KW-0472">Membrane</keyword>
<dbReference type="EMBL" id="JAIQUM010000012">
    <property type="protein sequence ID" value="MBZ5750164.1"/>
    <property type="molecule type" value="Genomic_DNA"/>
</dbReference>
<keyword evidence="3" id="KW-1185">Reference proteome</keyword>
<evidence type="ECO:0000313" key="2">
    <source>
        <dbReference type="EMBL" id="MBZ5750164.1"/>
    </source>
</evidence>
<keyword evidence="1" id="KW-0812">Transmembrane</keyword>
<dbReference type="Pfam" id="PF14007">
    <property type="entry name" value="YtpI"/>
    <property type="match status" value="1"/>
</dbReference>
<dbReference type="RefSeq" id="WP_224138184.1">
    <property type="nucleotide sequence ID" value="NZ_JAIQUM010000012.1"/>
</dbReference>
<dbReference type="Proteomes" id="UP001165287">
    <property type="component" value="Unassembled WGS sequence"/>
</dbReference>
<gene>
    <name evidence="2" type="ORF">K9V48_07885</name>
</gene>
<accession>A0ABS7UQ39</accession>
<keyword evidence="1" id="KW-1133">Transmembrane helix</keyword>
<sequence length="97" mass="11052">MPVLVILIVFALSFYAFYKVKAYRSTKPIVKQWISAKSSIALGLFVALYGLNQLFLFRSSLSFIIGIIFVIVGFSSSWAGFRAYKQYLPDVIKEEQK</sequence>
<feature type="transmembrane region" description="Helical" evidence="1">
    <location>
        <begin position="63"/>
        <end position="81"/>
    </location>
</feature>
<reference evidence="2" key="1">
    <citation type="submission" date="2024-05" db="EMBL/GenBank/DDBJ databases">
        <title>Metabacillus sp. nov., isolated from the rhizosphere soil of tomato plants.</title>
        <authorList>
            <person name="Ma R."/>
        </authorList>
    </citation>
    <scope>NUCLEOTIDE SEQUENCE</scope>
    <source>
        <strain evidence="2">DBTR6</strain>
    </source>
</reference>
<comment type="caution">
    <text evidence="2">The sequence shown here is derived from an EMBL/GenBank/DDBJ whole genome shotgun (WGS) entry which is preliminary data.</text>
</comment>